<dbReference type="PANTHER" id="PTHR30419">
    <property type="entry name" value="HTH-TYPE TRANSCRIPTIONAL REGULATOR YBHD"/>
    <property type="match status" value="1"/>
</dbReference>
<dbReference type="RefSeq" id="WP_002583224.1">
    <property type="nucleotide sequence ID" value="NZ_KB851019.1"/>
</dbReference>
<dbReference type="HOGENOM" id="CLU_039613_6_2_9"/>
<dbReference type="Pfam" id="PF03466">
    <property type="entry name" value="LysR_substrate"/>
    <property type="match status" value="1"/>
</dbReference>
<protein>
    <recommendedName>
        <fullName evidence="5">HTH lysR-type domain-containing protein</fullName>
    </recommendedName>
</protein>
<evidence type="ECO:0000256" key="2">
    <source>
        <dbReference type="ARBA" id="ARBA00023015"/>
    </source>
</evidence>
<gene>
    <name evidence="6" type="ORF">HMPREF1090_02002</name>
</gene>
<dbReference type="GeneID" id="57960266"/>
<comment type="similarity">
    <text evidence="1">Belongs to the LysR transcriptional regulatory family.</text>
</comment>
<dbReference type="InterPro" id="IPR000847">
    <property type="entry name" value="LysR_HTH_N"/>
</dbReference>
<dbReference type="InterPro" id="IPR036388">
    <property type="entry name" value="WH-like_DNA-bd_sf"/>
</dbReference>
<comment type="caution">
    <text evidence="6">The sequence shown here is derived from an EMBL/GenBank/DDBJ whole genome shotgun (WGS) entry which is preliminary data.</text>
</comment>
<dbReference type="Proteomes" id="UP000013085">
    <property type="component" value="Unassembled WGS sequence"/>
</dbReference>
<dbReference type="FunFam" id="1.10.10.10:FF:000001">
    <property type="entry name" value="LysR family transcriptional regulator"/>
    <property type="match status" value="1"/>
</dbReference>
<dbReference type="PANTHER" id="PTHR30419:SF28">
    <property type="entry name" value="HTH-TYPE TRANSCRIPTIONAL REGULATOR BSDA"/>
    <property type="match status" value="1"/>
</dbReference>
<organism evidence="6 7">
    <name type="scientific">[Clostridium] clostridioforme 90A8</name>
    <dbReference type="NCBI Taxonomy" id="999408"/>
    <lineage>
        <taxon>Bacteria</taxon>
        <taxon>Bacillati</taxon>
        <taxon>Bacillota</taxon>
        <taxon>Clostridia</taxon>
        <taxon>Lachnospirales</taxon>
        <taxon>Lachnospiraceae</taxon>
        <taxon>Enterocloster</taxon>
    </lineage>
</organism>
<evidence type="ECO:0000313" key="7">
    <source>
        <dbReference type="Proteomes" id="UP000013085"/>
    </source>
</evidence>
<dbReference type="CDD" id="cd05466">
    <property type="entry name" value="PBP2_LTTR_substrate"/>
    <property type="match status" value="1"/>
</dbReference>
<dbReference type="InterPro" id="IPR005119">
    <property type="entry name" value="LysR_subst-bd"/>
</dbReference>
<dbReference type="Gene3D" id="1.10.10.10">
    <property type="entry name" value="Winged helix-like DNA-binding domain superfamily/Winged helix DNA-binding domain"/>
    <property type="match status" value="1"/>
</dbReference>
<accession>A0A0E2HBK8</accession>
<dbReference type="SUPFAM" id="SSF53850">
    <property type="entry name" value="Periplasmic binding protein-like II"/>
    <property type="match status" value="1"/>
</dbReference>
<dbReference type="AlphaFoldDB" id="A0A0E2HBK8"/>
<dbReference type="SUPFAM" id="SSF46785">
    <property type="entry name" value="Winged helix' DNA-binding domain"/>
    <property type="match status" value="1"/>
</dbReference>
<dbReference type="GO" id="GO:0005829">
    <property type="term" value="C:cytosol"/>
    <property type="evidence" value="ECO:0007669"/>
    <property type="project" value="TreeGrafter"/>
</dbReference>
<dbReference type="PROSITE" id="PS50931">
    <property type="entry name" value="HTH_LYSR"/>
    <property type="match status" value="1"/>
</dbReference>
<dbReference type="PRINTS" id="PR00039">
    <property type="entry name" value="HTHLYSR"/>
</dbReference>
<dbReference type="GO" id="GO:0003700">
    <property type="term" value="F:DNA-binding transcription factor activity"/>
    <property type="evidence" value="ECO:0007669"/>
    <property type="project" value="InterPro"/>
</dbReference>
<evidence type="ECO:0000313" key="6">
    <source>
        <dbReference type="EMBL" id="ENZ17232.1"/>
    </source>
</evidence>
<keyword evidence="2" id="KW-0805">Transcription regulation</keyword>
<reference evidence="6 7" key="1">
    <citation type="submission" date="2013-01" db="EMBL/GenBank/DDBJ databases">
        <title>The Genome Sequence of Clostridium clostridioforme 90A8.</title>
        <authorList>
            <consortium name="The Broad Institute Genome Sequencing Platform"/>
            <person name="Earl A."/>
            <person name="Ward D."/>
            <person name="Feldgarden M."/>
            <person name="Gevers D."/>
            <person name="Courvalin P."/>
            <person name="Lambert T."/>
            <person name="Walker B."/>
            <person name="Young S.K."/>
            <person name="Zeng Q."/>
            <person name="Gargeya S."/>
            <person name="Fitzgerald M."/>
            <person name="Haas B."/>
            <person name="Abouelleil A."/>
            <person name="Alvarado L."/>
            <person name="Arachchi H.M."/>
            <person name="Berlin A.M."/>
            <person name="Chapman S.B."/>
            <person name="Dewar J."/>
            <person name="Goldberg J."/>
            <person name="Griggs A."/>
            <person name="Gujja S."/>
            <person name="Hansen M."/>
            <person name="Howarth C."/>
            <person name="Imamovic A."/>
            <person name="Larimer J."/>
            <person name="McCowan C."/>
            <person name="Murphy C."/>
            <person name="Neiman D."/>
            <person name="Pearson M."/>
            <person name="Priest M."/>
            <person name="Roberts A."/>
            <person name="Saif S."/>
            <person name="Shea T."/>
            <person name="Sisk P."/>
            <person name="Sykes S."/>
            <person name="Wortman J."/>
            <person name="Nusbaum C."/>
            <person name="Birren B."/>
        </authorList>
    </citation>
    <scope>NUCLEOTIDE SEQUENCE [LARGE SCALE GENOMIC DNA]</scope>
    <source>
        <strain evidence="6 7">90A8</strain>
    </source>
</reference>
<dbReference type="InterPro" id="IPR050950">
    <property type="entry name" value="HTH-type_LysR_regulators"/>
</dbReference>
<dbReference type="PATRIC" id="fig|999408.3.peg.2147"/>
<dbReference type="GO" id="GO:0003677">
    <property type="term" value="F:DNA binding"/>
    <property type="evidence" value="ECO:0007669"/>
    <property type="project" value="UniProtKB-KW"/>
</dbReference>
<evidence type="ECO:0000256" key="3">
    <source>
        <dbReference type="ARBA" id="ARBA00023125"/>
    </source>
</evidence>
<evidence type="ECO:0000256" key="4">
    <source>
        <dbReference type="ARBA" id="ARBA00023163"/>
    </source>
</evidence>
<dbReference type="InterPro" id="IPR036390">
    <property type="entry name" value="WH_DNA-bd_sf"/>
</dbReference>
<keyword evidence="4" id="KW-0804">Transcription</keyword>
<dbReference type="Pfam" id="PF00126">
    <property type="entry name" value="HTH_1"/>
    <property type="match status" value="1"/>
</dbReference>
<proteinExistence type="inferred from homology"/>
<sequence>MDTRQIEYILKIAEENNITHAANKLFITQSALNQQLIKLEQELGTPLFHRSRTNWHLTEAGEIYIRNAKEIMRLKRETYQTIHDLSDGKCGHLSVGFTAGRGINMFTKVYGTFHQLYPNVIIEPQEGIVKHLQKMISIGGLDIAFLTLTDKDRTDDIYEPIYEEELYLVIPAGHPLASVAPEEGEDYATLDIRRLQYEPFVLMDRHSTMNTMLNRIFSEAGFTPQVLFETGNNHTIISMIRANMCCGILPYYYVKDMDQDFCCFHLPSRPTWQFTASYKKGRYLSRPARSFIDLMKEQWGDRTTALHTD</sequence>
<evidence type="ECO:0000259" key="5">
    <source>
        <dbReference type="PROSITE" id="PS50931"/>
    </source>
</evidence>
<keyword evidence="3" id="KW-0238">DNA-binding</keyword>
<evidence type="ECO:0000256" key="1">
    <source>
        <dbReference type="ARBA" id="ARBA00009437"/>
    </source>
</evidence>
<feature type="domain" description="HTH lysR-type" evidence="5">
    <location>
        <begin position="1"/>
        <end position="58"/>
    </location>
</feature>
<name>A0A0E2HBK8_9FIRM</name>
<dbReference type="Gene3D" id="3.40.190.290">
    <property type="match status" value="1"/>
</dbReference>
<dbReference type="EMBL" id="AGYR01000018">
    <property type="protein sequence ID" value="ENZ17232.1"/>
    <property type="molecule type" value="Genomic_DNA"/>
</dbReference>